<sequence>MTARDYLNRIRRQNQIVKQTEKEMTEVRSDILSLRASSLSEKVSGTKESDLADKYIRLEQYFDKVNTEWDKLIDMRTEAKAMIRALPDENQQAVLYARYINCDRWETIAFDMHYSWKHIFRLHGRALQSFESIHHGSLSEMRT</sequence>
<feature type="coiled-coil region" evidence="1">
    <location>
        <begin position="3"/>
        <end position="30"/>
    </location>
</feature>
<proteinExistence type="predicted"/>
<comment type="caution">
    <text evidence="2">The sequence shown here is derived from an EMBL/GenBank/DDBJ whole genome shotgun (WGS) entry which is preliminary data.</text>
</comment>
<evidence type="ECO:0000313" key="2">
    <source>
        <dbReference type="EMBL" id="MFG6273959.1"/>
    </source>
</evidence>
<dbReference type="Proteomes" id="UP001605989">
    <property type="component" value="Unassembled WGS sequence"/>
</dbReference>
<keyword evidence="1" id="KW-0175">Coiled coil</keyword>
<dbReference type="EMBL" id="JBIEKR010000012">
    <property type="protein sequence ID" value="MFG6273959.1"/>
    <property type="molecule type" value="Genomic_DNA"/>
</dbReference>
<keyword evidence="3" id="KW-1185">Reference proteome</keyword>
<evidence type="ECO:0000256" key="1">
    <source>
        <dbReference type="SAM" id="Coils"/>
    </source>
</evidence>
<evidence type="ECO:0000313" key="3">
    <source>
        <dbReference type="Proteomes" id="UP001605989"/>
    </source>
</evidence>
<organism evidence="2 3">
    <name type="scientific">Megasphaera hexanoica</name>
    <dbReference type="NCBI Taxonomy" id="1675036"/>
    <lineage>
        <taxon>Bacteria</taxon>
        <taxon>Bacillati</taxon>
        <taxon>Bacillota</taxon>
        <taxon>Negativicutes</taxon>
        <taxon>Veillonellales</taxon>
        <taxon>Veillonellaceae</taxon>
        <taxon>Megasphaera</taxon>
    </lineage>
</organism>
<dbReference type="InterPro" id="IPR010861">
    <property type="entry name" value="DUF1492"/>
</dbReference>
<dbReference type="RefSeq" id="WP_113855543.1">
    <property type="nucleotide sequence ID" value="NZ_CP011940.1"/>
</dbReference>
<gene>
    <name evidence="2" type="ORF">ACGTZG_12265</name>
</gene>
<protein>
    <submittedName>
        <fullName evidence="2">DUF1492 domain-containing protein</fullName>
    </submittedName>
</protein>
<accession>A0ABW7DUE3</accession>
<name>A0ABW7DUE3_9FIRM</name>
<dbReference type="Pfam" id="PF07374">
    <property type="entry name" value="DUF1492"/>
    <property type="match status" value="1"/>
</dbReference>
<reference evidence="2 3" key="1">
    <citation type="submission" date="2024-10" db="EMBL/GenBank/DDBJ databases">
        <authorList>
            <person name="Sang B.-I."/>
            <person name="Prabhaharan D."/>
        </authorList>
    </citation>
    <scope>NUCLEOTIDE SEQUENCE [LARGE SCALE GENOMIC DNA]</scope>
    <source>
        <strain evidence="2 3">MH</strain>
    </source>
</reference>